<reference evidence="2 3" key="1">
    <citation type="submission" date="2017-08" db="EMBL/GenBank/DDBJ databases">
        <title>Complete genome sequence of Mucilaginibacter sp. strain BJC16-A31.</title>
        <authorList>
            <consortium name="Henan University of Science and Technology"/>
            <person name="You X."/>
        </authorList>
    </citation>
    <scope>NUCLEOTIDE SEQUENCE [LARGE SCALE GENOMIC DNA]</scope>
    <source>
        <strain evidence="2 3">BJC16-A31</strain>
    </source>
</reference>
<keyword evidence="1" id="KW-0732">Signal</keyword>
<keyword evidence="3" id="KW-1185">Reference proteome</keyword>
<gene>
    <name evidence="2" type="ORF">MuYL_4507</name>
</gene>
<evidence type="ECO:0000313" key="3">
    <source>
        <dbReference type="Proteomes" id="UP000215002"/>
    </source>
</evidence>
<feature type="signal peptide" evidence="1">
    <location>
        <begin position="1"/>
        <end position="19"/>
    </location>
</feature>
<evidence type="ECO:0000313" key="2">
    <source>
        <dbReference type="EMBL" id="ASU36392.1"/>
    </source>
</evidence>
<dbReference type="AlphaFoldDB" id="A0A223P2S8"/>
<accession>A0A223P2S8</accession>
<organism evidence="2 3">
    <name type="scientific">Mucilaginibacter xinganensis</name>
    <dbReference type="NCBI Taxonomy" id="1234841"/>
    <lineage>
        <taxon>Bacteria</taxon>
        <taxon>Pseudomonadati</taxon>
        <taxon>Bacteroidota</taxon>
        <taxon>Sphingobacteriia</taxon>
        <taxon>Sphingobacteriales</taxon>
        <taxon>Sphingobacteriaceae</taxon>
        <taxon>Mucilaginibacter</taxon>
    </lineage>
</organism>
<dbReference type="Proteomes" id="UP000215002">
    <property type="component" value="Chromosome"/>
</dbReference>
<dbReference type="OrthoDB" id="784916at2"/>
<dbReference type="EMBL" id="CP022743">
    <property type="protein sequence ID" value="ASU36392.1"/>
    <property type="molecule type" value="Genomic_DNA"/>
</dbReference>
<dbReference type="RefSeq" id="WP_094572419.1">
    <property type="nucleotide sequence ID" value="NZ_CP022743.1"/>
</dbReference>
<evidence type="ECO:0000256" key="1">
    <source>
        <dbReference type="SAM" id="SignalP"/>
    </source>
</evidence>
<name>A0A223P2S8_9SPHI</name>
<protein>
    <submittedName>
        <fullName evidence="2">Uncharacterized protein</fullName>
    </submittedName>
</protein>
<dbReference type="KEGG" id="muc:MuYL_4507"/>
<sequence>MKRYLSITAFILLSAKLFAQNGRASDDDLARAMRGGRLSLNAEKSVLSASEQTQINIDVYIPPATNSDGDFITDGHPVHMSDAAHTLASAGIPVSYHAQNWKILQGGGSLDIVDEYLVRYTAPSQTPPDNTMVISVELIPTGHDLPKVVLLKTLYFETGDNIFAFNVPASGINDARYSQKTTGAKASATNPSTVAAIDPAILARIPAADRARLLAKKSQVDAALQSSDVNLVSLTSNANAIFDPANNVTVIKFIGLGRDMGPGSHTAAGSGVMMITYTGGLTKGVHPFNGNSNAIYFTPDIRPGVKVCACSMQGNQSLQKLHCGGTLTITSMDGDFITGTISSTVWNNKTGHDKIFNRGTVYGVFKIRKAY</sequence>
<feature type="chain" id="PRO_5012646269" evidence="1">
    <location>
        <begin position="20"/>
        <end position="371"/>
    </location>
</feature>
<proteinExistence type="predicted"/>